<dbReference type="InterPro" id="IPR053145">
    <property type="entry name" value="AB_hydrolase_Est10"/>
</dbReference>
<sequence>MTSPDRRTFLGSLASIVLASSFAGCNESTDNAPTAGVTPTESPTETASPTPTDAATAQAFVSDLSDGAYGRARERLTTDAATRLSASTLERLWLGLTAQHGAFREVVGAKRTTETGRPVAIVTARCDEADQSVRCTFDDVGDIDTVRFPAEYSPPAYADESAFTERTVTVEGTGCSLPGTLSVPGGVAGSAGGRADADGRTVPGVVLVHGSGAHGRDETIGPNKPFRDLAWGLATRGVAVLRYEKRTAACDVPPGDRDIDNIVVEDAVRAVDLLGAQDEIDPDRRYVVGHSLGATCTPRIAERTALAGGAMLAANARPITAVVRDQRRYLLSITGELSEAEKEKIAALDEALVRIENGGVAPDERVMGLPGSWWSSLLAYDQVATAKRVETPLAFFQGGRDYQVTEEDDFAQWRSNLGDAANTSTFLYPDLSHLFQSGTEPSLGAEYSFHDNVAESVVTDIAAWVDRSGR</sequence>
<dbReference type="GO" id="GO:0052689">
    <property type="term" value="F:carboxylic ester hydrolase activity"/>
    <property type="evidence" value="ECO:0007669"/>
    <property type="project" value="TreeGrafter"/>
</dbReference>
<evidence type="ECO:0000256" key="1">
    <source>
        <dbReference type="SAM" id="MobiDB-lite"/>
    </source>
</evidence>
<dbReference type="PANTHER" id="PTHR43265:SF1">
    <property type="entry name" value="ESTERASE ESTD"/>
    <property type="match status" value="1"/>
</dbReference>
<dbReference type="InterPro" id="IPR029058">
    <property type="entry name" value="AB_hydrolase_fold"/>
</dbReference>
<dbReference type="Gene3D" id="3.40.50.1820">
    <property type="entry name" value="alpha/beta hydrolase"/>
    <property type="match status" value="1"/>
</dbReference>
<dbReference type="InterPro" id="IPR000073">
    <property type="entry name" value="AB_hydrolase_1"/>
</dbReference>
<gene>
    <name evidence="3" type="ORF">SAMN05216218_107109</name>
</gene>
<dbReference type="PROSITE" id="PS51318">
    <property type="entry name" value="TAT"/>
    <property type="match status" value="1"/>
</dbReference>
<dbReference type="STRING" id="660518.SAMN05216218_107109"/>
<dbReference type="Gene3D" id="3.10.450.590">
    <property type="match status" value="1"/>
</dbReference>
<keyword evidence="4" id="KW-1185">Reference proteome</keyword>
<feature type="region of interest" description="Disordered" evidence="1">
    <location>
        <begin position="29"/>
        <end position="53"/>
    </location>
</feature>
<dbReference type="RefSeq" id="WP_092691670.1">
    <property type="nucleotide sequence ID" value="NZ_FNBK01000007.1"/>
</dbReference>
<dbReference type="InterPro" id="IPR006311">
    <property type="entry name" value="TAT_signal"/>
</dbReference>
<proteinExistence type="predicted"/>
<dbReference type="PROSITE" id="PS51257">
    <property type="entry name" value="PROKAR_LIPOPROTEIN"/>
    <property type="match status" value="1"/>
</dbReference>
<organism evidence="3 4">
    <name type="scientific">Halorientalis regularis</name>
    <dbReference type="NCBI Taxonomy" id="660518"/>
    <lineage>
        <taxon>Archaea</taxon>
        <taxon>Methanobacteriati</taxon>
        <taxon>Methanobacteriota</taxon>
        <taxon>Stenosarchaea group</taxon>
        <taxon>Halobacteria</taxon>
        <taxon>Halobacteriales</taxon>
        <taxon>Haloarculaceae</taxon>
        <taxon>Halorientalis</taxon>
    </lineage>
</organism>
<dbReference type="Pfam" id="PF12697">
    <property type="entry name" value="Abhydrolase_6"/>
    <property type="match status" value="1"/>
</dbReference>
<evidence type="ECO:0000313" key="4">
    <source>
        <dbReference type="Proteomes" id="UP000199076"/>
    </source>
</evidence>
<dbReference type="Proteomes" id="UP000199076">
    <property type="component" value="Unassembled WGS sequence"/>
</dbReference>
<protein>
    <recommendedName>
        <fullName evidence="2">AB hydrolase-1 domain-containing protein</fullName>
    </recommendedName>
</protein>
<evidence type="ECO:0000259" key="2">
    <source>
        <dbReference type="Pfam" id="PF12697"/>
    </source>
</evidence>
<reference evidence="4" key="1">
    <citation type="submission" date="2016-10" db="EMBL/GenBank/DDBJ databases">
        <authorList>
            <person name="Varghese N."/>
            <person name="Submissions S."/>
        </authorList>
    </citation>
    <scope>NUCLEOTIDE SEQUENCE [LARGE SCALE GENOMIC DNA]</scope>
    <source>
        <strain evidence="4">IBRC-M 10760</strain>
    </source>
</reference>
<feature type="domain" description="AB hydrolase-1" evidence="2">
    <location>
        <begin position="205"/>
        <end position="435"/>
    </location>
</feature>
<dbReference type="PANTHER" id="PTHR43265">
    <property type="entry name" value="ESTERASE ESTD"/>
    <property type="match status" value="1"/>
</dbReference>
<dbReference type="EMBL" id="FNBK01000007">
    <property type="protein sequence ID" value="SDF55903.1"/>
    <property type="molecule type" value="Genomic_DNA"/>
</dbReference>
<dbReference type="SUPFAM" id="SSF53474">
    <property type="entry name" value="alpha/beta-Hydrolases"/>
    <property type="match status" value="1"/>
</dbReference>
<evidence type="ECO:0000313" key="3">
    <source>
        <dbReference type="EMBL" id="SDF55903.1"/>
    </source>
</evidence>
<accession>A0A1G7M2L1</accession>
<name>A0A1G7M2L1_9EURY</name>
<feature type="compositionally biased region" description="Low complexity" evidence="1">
    <location>
        <begin position="38"/>
        <end position="53"/>
    </location>
</feature>
<dbReference type="AlphaFoldDB" id="A0A1G7M2L1"/>
<dbReference type="OrthoDB" id="203477at2157"/>